<evidence type="ECO:0008006" key="3">
    <source>
        <dbReference type="Google" id="ProtNLM"/>
    </source>
</evidence>
<dbReference type="Proteomes" id="UP000094165">
    <property type="component" value="Unassembled WGS sequence"/>
</dbReference>
<gene>
    <name evidence="1" type="ORF">A130_03735</name>
</gene>
<sequence length="436" mass="49161">MLFSSGVSANDSELNFDWDWQVSAESVQSRDSIFLQGLIDHQDTLSTAVQTGKHQSLNAMLDVEATYQQWLGLFAIKATDIYAHSNDSRIETNDIDAEFVVRELFWQGELSLDSIGLSEQYADITLGKIRLDWGVGYGYRPLDVFKPYRRNPVGIVAEEGTGVASVSLFDATGEWTLLYTDSSWSSQPTNDIERQSQQQGVGVRRYAMLDETEYQWLAYYDDVRHGLLGASVVSVLSLAWEFHGSLVYQRDSLGHSQPESLTQSVYLDQQGEAVQALVGLTWANEVGNSVVLEYWYDSRAWSHSDWQKAMNKANILNQSPLTAPISASYTQAYQQANLVQHNVMFHWTLDSSAWSQWEWSQGYNWLQDVTPTFDLLYSPQDTGFIATQWLNVGLMDTGEASVDLELAARFLNGKSSSAYANLPDKHMILLNLKGRF</sequence>
<dbReference type="AlphaFoldDB" id="A0A1E5D2S7"/>
<dbReference type="EMBL" id="AJYW02000071">
    <property type="protein sequence ID" value="OEE77804.1"/>
    <property type="molecule type" value="Genomic_DNA"/>
</dbReference>
<evidence type="ECO:0000313" key="2">
    <source>
        <dbReference type="Proteomes" id="UP000094165"/>
    </source>
</evidence>
<accession>A0A1E5D2S7</accession>
<keyword evidence="2" id="KW-1185">Reference proteome</keyword>
<reference evidence="1 2" key="1">
    <citation type="journal article" date="2012" name="Science">
        <title>Ecological populations of bacteria act as socially cohesive units of antibiotic production and resistance.</title>
        <authorList>
            <person name="Cordero O.X."/>
            <person name="Wildschutte H."/>
            <person name="Kirkup B."/>
            <person name="Proehl S."/>
            <person name="Ngo L."/>
            <person name="Hussain F."/>
            <person name="Le Roux F."/>
            <person name="Mincer T."/>
            <person name="Polz M.F."/>
        </authorList>
    </citation>
    <scope>NUCLEOTIDE SEQUENCE [LARGE SCALE GENOMIC DNA]</scope>
    <source>
        <strain evidence="1 2">FF-238</strain>
    </source>
</reference>
<name>A0A1E5D2S7_9VIBR</name>
<organism evidence="1 2">
    <name type="scientific">Vibrio genomosp. F6 str. FF-238</name>
    <dbReference type="NCBI Taxonomy" id="1191298"/>
    <lineage>
        <taxon>Bacteria</taxon>
        <taxon>Pseudomonadati</taxon>
        <taxon>Pseudomonadota</taxon>
        <taxon>Gammaproteobacteria</taxon>
        <taxon>Vibrionales</taxon>
        <taxon>Vibrionaceae</taxon>
        <taxon>Vibrio</taxon>
    </lineage>
</organism>
<evidence type="ECO:0000313" key="1">
    <source>
        <dbReference type="EMBL" id="OEE77804.1"/>
    </source>
</evidence>
<protein>
    <recommendedName>
        <fullName evidence="3">Beta-lactamase</fullName>
    </recommendedName>
</protein>
<comment type="caution">
    <text evidence="1">The sequence shown here is derived from an EMBL/GenBank/DDBJ whole genome shotgun (WGS) entry which is preliminary data.</text>
</comment>
<dbReference type="RefSeq" id="WP_050988733.1">
    <property type="nucleotide sequence ID" value="NZ_AJYW02000071.1"/>
</dbReference>
<proteinExistence type="predicted"/>